<dbReference type="KEGG" id="sals:SLNWT_4297"/>
<dbReference type="SUPFAM" id="SSF53697">
    <property type="entry name" value="SIS domain"/>
    <property type="match status" value="1"/>
</dbReference>
<dbReference type="PANTHER" id="PTHR30390:SF7">
    <property type="entry name" value="PHOSPHOHEPTOSE ISOMERASE"/>
    <property type="match status" value="1"/>
</dbReference>
<dbReference type="PROSITE" id="PS51464">
    <property type="entry name" value="SIS"/>
    <property type="match status" value="1"/>
</dbReference>
<dbReference type="InterPro" id="IPR046348">
    <property type="entry name" value="SIS_dom_sf"/>
</dbReference>
<feature type="domain" description="SIS" evidence="1">
    <location>
        <begin position="55"/>
        <end position="237"/>
    </location>
</feature>
<dbReference type="GO" id="GO:1901135">
    <property type="term" value="P:carbohydrate derivative metabolic process"/>
    <property type="evidence" value="ECO:0007669"/>
    <property type="project" value="InterPro"/>
</dbReference>
<dbReference type="GO" id="GO:0097367">
    <property type="term" value="F:carbohydrate derivative binding"/>
    <property type="evidence" value="ECO:0007669"/>
    <property type="project" value="InterPro"/>
</dbReference>
<dbReference type="InterPro" id="IPR035472">
    <property type="entry name" value="RpiR-like_SIS"/>
</dbReference>
<sequence>MSAVGTDGDARGERAAPAPGGGLAEAYLDATLHLLARQREQEAESGRIGTAAALIADTVAAGGRLFAFGAGHSSLLAQDLVYRAGGLALVNLLPVPGARGVESPATLGSALEHVEGLATAVLDTSPVTEGDLLLVISLSGRNTLPVEMAMEARARGVRTLGVTSLAYVAATTARHASGTRLVDHCDAVLDTGVPVGDAQLTAEGIDAPFAPVSTPVTSALLHAVFAAAAGELARRGAEVPLLRSGNVDGGIEWNERVFATYGDRIFYR</sequence>
<gene>
    <name evidence="2" type="ORF">SLNWT_4297</name>
</gene>
<dbReference type="NCBIfam" id="NF002805">
    <property type="entry name" value="PRK02947.1"/>
    <property type="match status" value="1"/>
</dbReference>
<reference evidence="2 3" key="1">
    <citation type="submission" date="2015-01" db="EMBL/GenBank/DDBJ databases">
        <title>Enhanced salinomycin production by adjusting the supply of polyketide extender units in Streptomyce albus DSM 41398.</title>
        <authorList>
            <person name="Lu C."/>
        </authorList>
    </citation>
    <scope>NUCLEOTIDE SEQUENCE [LARGE SCALE GENOMIC DNA]</scope>
    <source>
        <strain evidence="3">ATCC 21838 / DSM 41398 / FERM P-419 / JCM 4703 / NBRC 107858</strain>
    </source>
</reference>
<dbReference type="CDD" id="cd05013">
    <property type="entry name" value="SIS_RpiR"/>
    <property type="match status" value="1"/>
</dbReference>
<evidence type="ECO:0000313" key="2">
    <source>
        <dbReference type="EMBL" id="AJE84673.1"/>
    </source>
</evidence>
<dbReference type="Proteomes" id="UP000031523">
    <property type="component" value="Chromosome"/>
</dbReference>
<dbReference type="Pfam" id="PF13580">
    <property type="entry name" value="SIS_2"/>
    <property type="match status" value="1"/>
</dbReference>
<protein>
    <recommendedName>
        <fullName evidence="1">SIS domain-containing protein</fullName>
    </recommendedName>
</protein>
<name>A0A0B5EPH0_STRA4</name>
<accession>A0A0B5EPH0</accession>
<dbReference type="AlphaFoldDB" id="A0A0B5EPH0"/>
<keyword evidence="3" id="KW-1185">Reference proteome</keyword>
<organism evidence="2 3">
    <name type="scientific">Streptomyces albus (strain ATCC 21838 / DSM 41398 / FERM P-419 / JCM 4703 / NBRC 107858)</name>
    <dbReference type="NCBI Taxonomy" id="1081613"/>
    <lineage>
        <taxon>Bacteria</taxon>
        <taxon>Bacillati</taxon>
        <taxon>Actinomycetota</taxon>
        <taxon>Actinomycetes</taxon>
        <taxon>Kitasatosporales</taxon>
        <taxon>Streptomycetaceae</taxon>
        <taxon>Streptomyces</taxon>
    </lineage>
</organism>
<dbReference type="Gene3D" id="3.40.50.10490">
    <property type="entry name" value="Glucose-6-phosphate isomerase like protein, domain 1"/>
    <property type="match status" value="1"/>
</dbReference>
<dbReference type="PANTHER" id="PTHR30390">
    <property type="entry name" value="SEDOHEPTULOSE 7-PHOSPHATE ISOMERASE / DNAA INITIATOR-ASSOCIATING FACTOR FOR REPLICATION INITIATION"/>
    <property type="match status" value="1"/>
</dbReference>
<proteinExistence type="predicted"/>
<evidence type="ECO:0000313" key="3">
    <source>
        <dbReference type="Proteomes" id="UP000031523"/>
    </source>
</evidence>
<dbReference type="InterPro" id="IPR050099">
    <property type="entry name" value="SIS_GmhA/DiaA_subfam"/>
</dbReference>
<dbReference type="InterPro" id="IPR001347">
    <property type="entry name" value="SIS_dom"/>
</dbReference>
<dbReference type="EMBL" id="CP010519">
    <property type="protein sequence ID" value="AJE84673.1"/>
    <property type="molecule type" value="Genomic_DNA"/>
</dbReference>
<evidence type="ECO:0000259" key="1">
    <source>
        <dbReference type="PROSITE" id="PS51464"/>
    </source>
</evidence>